<feature type="compositionally biased region" description="Polar residues" evidence="7">
    <location>
        <begin position="788"/>
        <end position="807"/>
    </location>
</feature>
<dbReference type="InterPro" id="IPR000504">
    <property type="entry name" value="RRM_dom"/>
</dbReference>
<dbReference type="EMBL" id="JANBTW010000003">
    <property type="protein sequence ID" value="KAJ2680843.1"/>
    <property type="molecule type" value="Genomic_DNA"/>
</dbReference>
<dbReference type="Proteomes" id="UP001151518">
    <property type="component" value="Unassembled WGS sequence"/>
</dbReference>
<dbReference type="Pfam" id="PF05843">
    <property type="entry name" value="Suf"/>
    <property type="match status" value="1"/>
</dbReference>
<keyword evidence="4" id="KW-0508">mRNA splicing</keyword>
<evidence type="ECO:0000256" key="1">
    <source>
        <dbReference type="ARBA" id="ARBA00004123"/>
    </source>
</evidence>
<dbReference type="GO" id="GO:0005634">
    <property type="term" value="C:nucleus"/>
    <property type="evidence" value="ECO:0007669"/>
    <property type="project" value="UniProtKB-SubCell"/>
</dbReference>
<name>A0A9W8GEZ8_9FUNG</name>
<evidence type="ECO:0000256" key="5">
    <source>
        <dbReference type="ARBA" id="ARBA00023242"/>
    </source>
</evidence>
<dbReference type="InterPro" id="IPR003107">
    <property type="entry name" value="HAT"/>
</dbReference>
<keyword evidence="2" id="KW-0507">mRNA processing</keyword>
<accession>A0A9W8GEZ8</accession>
<feature type="compositionally biased region" description="Low complexity" evidence="7">
    <location>
        <begin position="808"/>
        <end position="817"/>
    </location>
</feature>
<dbReference type="OrthoDB" id="360390at2759"/>
<dbReference type="InterPro" id="IPR035979">
    <property type="entry name" value="RBD_domain_sf"/>
</dbReference>
<dbReference type="InterPro" id="IPR012677">
    <property type="entry name" value="Nucleotide-bd_a/b_plait_sf"/>
</dbReference>
<dbReference type="CDD" id="cd00590">
    <property type="entry name" value="RRM_SF"/>
    <property type="match status" value="2"/>
</dbReference>
<evidence type="ECO:0000256" key="6">
    <source>
        <dbReference type="PROSITE-ProRule" id="PRU00176"/>
    </source>
</evidence>
<dbReference type="GO" id="GO:0006397">
    <property type="term" value="P:mRNA processing"/>
    <property type="evidence" value="ECO:0007669"/>
    <property type="project" value="UniProtKB-KW"/>
</dbReference>
<feature type="compositionally biased region" description="Polar residues" evidence="7">
    <location>
        <begin position="842"/>
        <end position="856"/>
    </location>
</feature>
<dbReference type="PROSITE" id="PS50102">
    <property type="entry name" value="RRM"/>
    <property type="match status" value="1"/>
</dbReference>
<comment type="caution">
    <text evidence="9">The sequence shown here is derived from an EMBL/GenBank/DDBJ whole genome shotgun (WGS) entry which is preliminary data.</text>
</comment>
<evidence type="ECO:0000259" key="8">
    <source>
        <dbReference type="PROSITE" id="PS50102"/>
    </source>
</evidence>
<proteinExistence type="predicted"/>
<evidence type="ECO:0000256" key="2">
    <source>
        <dbReference type="ARBA" id="ARBA00022664"/>
    </source>
</evidence>
<dbReference type="AlphaFoldDB" id="A0A9W8GEZ8"/>
<dbReference type="PANTHER" id="PTHR17204:SF25">
    <property type="entry name" value="RRM DOMAIN-CONTAINING PROTEIN"/>
    <property type="match status" value="1"/>
</dbReference>
<protein>
    <submittedName>
        <fullName evidence="9">Splicing factor</fullName>
    </submittedName>
</protein>
<dbReference type="Gene3D" id="3.30.70.330">
    <property type="match status" value="2"/>
</dbReference>
<dbReference type="InterPro" id="IPR008847">
    <property type="entry name" value="Suf"/>
</dbReference>
<dbReference type="InterPro" id="IPR011990">
    <property type="entry name" value="TPR-like_helical_dom_sf"/>
</dbReference>
<feature type="region of interest" description="Disordered" evidence="7">
    <location>
        <begin position="768"/>
        <end position="875"/>
    </location>
</feature>
<evidence type="ECO:0000313" key="9">
    <source>
        <dbReference type="EMBL" id="KAJ2680843.1"/>
    </source>
</evidence>
<evidence type="ECO:0000313" key="10">
    <source>
        <dbReference type="Proteomes" id="UP001151518"/>
    </source>
</evidence>
<evidence type="ECO:0000256" key="3">
    <source>
        <dbReference type="ARBA" id="ARBA00022737"/>
    </source>
</evidence>
<gene>
    <name evidence="9" type="primary">PRP24</name>
    <name evidence="9" type="ORF">GGI25_000479</name>
</gene>
<dbReference type="Gene3D" id="1.25.40.10">
    <property type="entry name" value="Tetratricopeptide repeat domain"/>
    <property type="match status" value="2"/>
</dbReference>
<reference evidence="9" key="1">
    <citation type="submission" date="2022-07" db="EMBL/GenBank/DDBJ databases">
        <title>Phylogenomic reconstructions and comparative analyses of Kickxellomycotina fungi.</title>
        <authorList>
            <person name="Reynolds N.K."/>
            <person name="Stajich J.E."/>
            <person name="Barry K."/>
            <person name="Grigoriev I.V."/>
            <person name="Crous P."/>
            <person name="Smith M.E."/>
        </authorList>
    </citation>
    <scope>NUCLEOTIDE SEQUENCE</scope>
    <source>
        <strain evidence="9">NRRL 3115</strain>
    </source>
</reference>
<keyword evidence="6" id="KW-0694">RNA-binding</keyword>
<dbReference type="SUPFAM" id="SSF54928">
    <property type="entry name" value="RNA-binding domain, RBD"/>
    <property type="match status" value="1"/>
</dbReference>
<sequence length="875" mass="97764">MSNDELEALNALGDFIEGLAEKLERIPYDYSIYLKWIELLRNVGDIEAMRAARDNMQFRLAVPEGVWVEWIEDEKRLSTDGIKDASTLRRIKSLFDTAVKEYMSFSMWQTYIDFATEIGQCEDIEVRSAAKEAFGSNNYLLDILERAVTATEASYQESQNIWIQYKEYLERTISTDFGDIEASCTFRTRLQTAFLQRLAQPHAKLESTFSMYSEFVTGNYLEKDYEQMMVDASKIVGATRASCSKRDYLEEELVASGGSWYAFSAYIYKLSREKAPCRKEIYSLYERALVYNYCYPQVWDQYIAFAASTTEDKHNALLIANRAVRNCPWSGKLWAQLILLTHTNNSYQNAADLYDRAVSTHALEHSMLEFSQMAAGFVDVARLEYQIGTPDSANELLRVCCTSLDAAYALDISTADPTLRLERCCTFTVSVLLEDKDTARKMWTRICKARGSCTDAWILSAEFEQNQESLSNARSVYRHAAQRKLDNPERLFDAWATFEHLFGDLSTISAAECFVNTQRYLAQQRTERYSATDNSSASNVPTKHTFNMAASQEGVGNLTVSANYKEYPGSVAGARVDGTQESIAVATEENSNIEMAGIPHQDSGSSATNNKTVFVSNLPQSYTLNELKELLGGERSVDRVELLTNKDGMFRGQAKADLTSADALISALDKNGYRLDGQHISIHIFKNHNRNMQQVSVRVSGFSPETGNKKIEDIARKAGTFVRIYRNHQGNTAFVVMKTQDDAIKAASTLNGYVVDDHVLEAAMLDPPEDSTTLRLSSKAIDKEGPGNNKNKGISSSMAQPLASTSMVPRKAAAAARHPAKRVKMSKPLATKTASEVAPKSTVENTGNQSATSISSSDDKMTNADFRSHFLNSKS</sequence>
<dbReference type="SUPFAM" id="SSF48452">
    <property type="entry name" value="TPR-like"/>
    <property type="match status" value="1"/>
</dbReference>
<dbReference type="GO" id="GO:0003723">
    <property type="term" value="F:RNA binding"/>
    <property type="evidence" value="ECO:0007669"/>
    <property type="project" value="UniProtKB-UniRule"/>
</dbReference>
<dbReference type="Pfam" id="PF00076">
    <property type="entry name" value="RRM_1"/>
    <property type="match status" value="2"/>
</dbReference>
<keyword evidence="3" id="KW-0677">Repeat</keyword>
<comment type="subcellular location">
    <subcellularLocation>
        <location evidence="1">Nucleus</location>
    </subcellularLocation>
</comment>
<keyword evidence="5" id="KW-0539">Nucleus</keyword>
<dbReference type="PANTHER" id="PTHR17204">
    <property type="entry name" value="PRE-MRNA PROCESSING PROTEIN PRP39-RELATED"/>
    <property type="match status" value="1"/>
</dbReference>
<evidence type="ECO:0000256" key="7">
    <source>
        <dbReference type="SAM" id="MobiDB-lite"/>
    </source>
</evidence>
<feature type="compositionally biased region" description="Basic and acidic residues" evidence="7">
    <location>
        <begin position="857"/>
        <end position="868"/>
    </location>
</feature>
<dbReference type="SMART" id="SM00386">
    <property type="entry name" value="HAT"/>
    <property type="match status" value="6"/>
</dbReference>
<organism evidence="9 10">
    <name type="scientific">Coemansia spiralis</name>
    <dbReference type="NCBI Taxonomy" id="417178"/>
    <lineage>
        <taxon>Eukaryota</taxon>
        <taxon>Fungi</taxon>
        <taxon>Fungi incertae sedis</taxon>
        <taxon>Zoopagomycota</taxon>
        <taxon>Kickxellomycotina</taxon>
        <taxon>Kickxellomycetes</taxon>
        <taxon>Kickxellales</taxon>
        <taxon>Kickxellaceae</taxon>
        <taxon>Coemansia</taxon>
    </lineage>
</organism>
<dbReference type="SMART" id="SM00360">
    <property type="entry name" value="RRM"/>
    <property type="match status" value="2"/>
</dbReference>
<evidence type="ECO:0000256" key="4">
    <source>
        <dbReference type="ARBA" id="ARBA00023187"/>
    </source>
</evidence>
<feature type="domain" description="RRM" evidence="8">
    <location>
        <begin position="611"/>
        <end position="687"/>
    </location>
</feature>
<dbReference type="GO" id="GO:0008380">
    <property type="term" value="P:RNA splicing"/>
    <property type="evidence" value="ECO:0007669"/>
    <property type="project" value="UniProtKB-KW"/>
</dbReference>